<dbReference type="InterPro" id="IPR035992">
    <property type="entry name" value="Ricin_B-like_lectins"/>
</dbReference>
<keyword evidence="4" id="KW-1185">Reference proteome</keyword>
<organism evidence="3 4">
    <name type="scientific">Plicaturopsis crispa FD-325 SS-3</name>
    <dbReference type="NCBI Taxonomy" id="944288"/>
    <lineage>
        <taxon>Eukaryota</taxon>
        <taxon>Fungi</taxon>
        <taxon>Dikarya</taxon>
        <taxon>Basidiomycota</taxon>
        <taxon>Agaricomycotina</taxon>
        <taxon>Agaricomycetes</taxon>
        <taxon>Agaricomycetidae</taxon>
        <taxon>Amylocorticiales</taxon>
        <taxon>Amylocorticiaceae</taxon>
        <taxon>Plicatura</taxon>
        <taxon>Plicaturopsis crispa</taxon>
    </lineage>
</organism>
<dbReference type="InterPro" id="IPR000772">
    <property type="entry name" value="Ricin_B_lectin"/>
</dbReference>
<gene>
    <name evidence="3" type="ORF">PLICRDRAFT_345715</name>
</gene>
<dbReference type="SUPFAM" id="SSF50370">
    <property type="entry name" value="Ricin B-like lectins"/>
    <property type="match status" value="1"/>
</dbReference>
<dbReference type="CDD" id="cd23422">
    <property type="entry name" value="beta-trefoil_Ricin_MPL_CNL"/>
    <property type="match status" value="1"/>
</dbReference>
<feature type="region of interest" description="Disordered" evidence="1">
    <location>
        <begin position="1"/>
        <end position="27"/>
    </location>
</feature>
<feature type="domain" description="Ricin B lectin" evidence="2">
    <location>
        <begin position="30"/>
        <end position="89"/>
    </location>
</feature>
<reference evidence="3 4" key="1">
    <citation type="submission" date="2014-06" db="EMBL/GenBank/DDBJ databases">
        <title>Evolutionary Origins and Diversification of the Mycorrhizal Mutualists.</title>
        <authorList>
            <consortium name="DOE Joint Genome Institute"/>
            <consortium name="Mycorrhizal Genomics Consortium"/>
            <person name="Kohler A."/>
            <person name="Kuo A."/>
            <person name="Nagy L.G."/>
            <person name="Floudas D."/>
            <person name="Copeland A."/>
            <person name="Barry K.W."/>
            <person name="Cichocki N."/>
            <person name="Veneault-Fourrey C."/>
            <person name="LaButti K."/>
            <person name="Lindquist E.A."/>
            <person name="Lipzen A."/>
            <person name="Lundell T."/>
            <person name="Morin E."/>
            <person name="Murat C."/>
            <person name="Riley R."/>
            <person name="Ohm R."/>
            <person name="Sun H."/>
            <person name="Tunlid A."/>
            <person name="Henrissat B."/>
            <person name="Grigoriev I.V."/>
            <person name="Hibbett D.S."/>
            <person name="Martin F."/>
        </authorList>
    </citation>
    <scope>NUCLEOTIDE SEQUENCE [LARGE SCALE GENOMIC DNA]</scope>
    <source>
        <strain evidence="3 4">FD-325 SS-3</strain>
    </source>
</reference>
<dbReference type="EMBL" id="KN832569">
    <property type="protein sequence ID" value="KII84904.1"/>
    <property type="molecule type" value="Genomic_DNA"/>
</dbReference>
<evidence type="ECO:0000259" key="2">
    <source>
        <dbReference type="Pfam" id="PF14200"/>
    </source>
</evidence>
<proteinExistence type="predicted"/>
<evidence type="ECO:0000313" key="4">
    <source>
        <dbReference type="Proteomes" id="UP000053263"/>
    </source>
</evidence>
<dbReference type="Gene3D" id="2.80.10.50">
    <property type="match status" value="1"/>
</dbReference>
<sequence>MGDAQSTMSRDSDTTVRENETTAKTDKTFEPGVYRIVNFRSGTALDLSAGDKKTIMGFPSHGGENQQWEFQTLGAGFSIRNVAYGLYISGAEGIREGIALVASPFPVSWVVEVDEGDRGTAMICWPESRLVFDLHEGRAEPGTKIHLYQRHEFYPIQMWRILKCRNDNGRNAYDKPSEALTADTVVDAAGLDGQGLTITTTTTTTTVTKVVRVTA</sequence>
<evidence type="ECO:0000256" key="1">
    <source>
        <dbReference type="SAM" id="MobiDB-lite"/>
    </source>
</evidence>
<protein>
    <submittedName>
        <fullName evidence="3">Carbohydrate-binding module family 13 protein</fullName>
    </submittedName>
</protein>
<dbReference type="Pfam" id="PF14200">
    <property type="entry name" value="RicinB_lectin_2"/>
    <property type="match status" value="1"/>
</dbReference>
<name>A0A0C9T6E0_PLICR</name>
<dbReference type="HOGENOM" id="CLU_087343_0_0_1"/>
<dbReference type="OrthoDB" id="2131701at2759"/>
<evidence type="ECO:0000313" key="3">
    <source>
        <dbReference type="EMBL" id="KII84904.1"/>
    </source>
</evidence>
<dbReference type="Proteomes" id="UP000053263">
    <property type="component" value="Unassembled WGS sequence"/>
</dbReference>
<feature type="compositionally biased region" description="Basic and acidic residues" evidence="1">
    <location>
        <begin position="10"/>
        <end position="27"/>
    </location>
</feature>
<dbReference type="AlphaFoldDB" id="A0A0C9T6E0"/>
<accession>A0A0C9T6E0</accession>